<keyword evidence="3" id="KW-1185">Reference proteome</keyword>
<dbReference type="KEGG" id="loi:92360737"/>
<comment type="caution">
    <text evidence="2">The sequence shown here is derived from an EMBL/GenBank/DDBJ whole genome shotgun (WGS) entry which is preliminary data.</text>
</comment>
<feature type="region of interest" description="Disordered" evidence="1">
    <location>
        <begin position="96"/>
        <end position="121"/>
    </location>
</feature>
<feature type="region of interest" description="Disordered" evidence="1">
    <location>
        <begin position="18"/>
        <end position="48"/>
    </location>
</feature>
<dbReference type="RefSeq" id="XP_067064612.1">
    <property type="nucleotide sequence ID" value="XM_067206803.1"/>
</dbReference>
<organism evidence="2 3">
    <name type="scientific">Leishmania orientalis</name>
    <dbReference type="NCBI Taxonomy" id="2249476"/>
    <lineage>
        <taxon>Eukaryota</taxon>
        <taxon>Discoba</taxon>
        <taxon>Euglenozoa</taxon>
        <taxon>Kinetoplastea</taxon>
        <taxon>Metakinetoplastina</taxon>
        <taxon>Trypanosomatida</taxon>
        <taxon>Trypanosomatidae</taxon>
        <taxon>Leishmaniinae</taxon>
        <taxon>Leishmania</taxon>
    </lineage>
</organism>
<dbReference type="EMBL" id="JAFHLR010000014">
    <property type="protein sequence ID" value="KAG5483673.1"/>
    <property type="molecule type" value="Genomic_DNA"/>
</dbReference>
<dbReference type="GeneID" id="92360737"/>
<name>A0A836HW62_9TRYP</name>
<sequence length="143" mass="15459">MGSCRSLRERHHGHVAAEVNYRLVPSRPRRGRPATTEDAGPAAERRVTHREAVGAREAPGGEVVPAVPDGARAGAEERAGHAHRCRHGSLRYREGAAEAQRARRHRQKRGGTARTGCTHTWPVKDTPGMSCQAVLRTTAAPQG</sequence>
<evidence type="ECO:0000313" key="2">
    <source>
        <dbReference type="EMBL" id="KAG5483673.1"/>
    </source>
</evidence>
<protein>
    <submittedName>
        <fullName evidence="2">Uncharacterized protein</fullName>
    </submittedName>
</protein>
<evidence type="ECO:0000313" key="3">
    <source>
        <dbReference type="Proteomes" id="UP000674143"/>
    </source>
</evidence>
<reference evidence="3" key="2">
    <citation type="journal article" date="2021" name="Sci. Data">
        <title>Chromosome-scale genome sequencing, assembly and annotation of six genomes from subfamily Leishmaniinae.</title>
        <authorList>
            <person name="Almutairi H."/>
            <person name="Urbaniak M.D."/>
            <person name="Bates M.D."/>
            <person name="Jariyapan N."/>
            <person name="Kwakye-Nuako G."/>
            <person name="Thomaz Soccol V."/>
            <person name="Al-Salem W.S."/>
            <person name="Dillon R.J."/>
            <person name="Bates P.A."/>
            <person name="Gatherer D."/>
        </authorList>
    </citation>
    <scope>NUCLEOTIDE SEQUENCE [LARGE SCALE GENOMIC DNA]</scope>
</reference>
<gene>
    <name evidence="2" type="ORF">LSCM4_04822</name>
</gene>
<evidence type="ECO:0000256" key="1">
    <source>
        <dbReference type="SAM" id="MobiDB-lite"/>
    </source>
</evidence>
<feature type="compositionally biased region" description="Basic residues" evidence="1">
    <location>
        <begin position="102"/>
        <end position="111"/>
    </location>
</feature>
<proteinExistence type="predicted"/>
<reference evidence="3" key="1">
    <citation type="journal article" date="2021" name="Microbiol. Resour. Announc.">
        <title>LGAAP: Leishmaniinae Genome Assembly and Annotation Pipeline.</title>
        <authorList>
            <person name="Almutairi H."/>
            <person name="Urbaniak M.D."/>
            <person name="Bates M.D."/>
            <person name="Jariyapan N."/>
            <person name="Kwakye-Nuako G."/>
            <person name="Thomaz-Soccol V."/>
            <person name="Al-Salem W.S."/>
            <person name="Dillon R.J."/>
            <person name="Bates P.A."/>
            <person name="Gatherer D."/>
        </authorList>
    </citation>
    <scope>NUCLEOTIDE SEQUENCE [LARGE SCALE GENOMIC DNA]</scope>
</reference>
<accession>A0A836HW62</accession>
<dbReference type="AlphaFoldDB" id="A0A836HW62"/>
<dbReference type="Proteomes" id="UP000674143">
    <property type="component" value="Unassembled WGS sequence"/>
</dbReference>